<dbReference type="AlphaFoldDB" id="A0A0F9E997"/>
<reference evidence="1" key="1">
    <citation type="journal article" date="2015" name="Nature">
        <title>Complex archaea that bridge the gap between prokaryotes and eukaryotes.</title>
        <authorList>
            <person name="Spang A."/>
            <person name="Saw J.H."/>
            <person name="Jorgensen S.L."/>
            <person name="Zaremba-Niedzwiedzka K."/>
            <person name="Martijn J."/>
            <person name="Lind A.E."/>
            <person name="van Eijk R."/>
            <person name="Schleper C."/>
            <person name="Guy L."/>
            <person name="Ettema T.J."/>
        </authorList>
    </citation>
    <scope>NUCLEOTIDE SEQUENCE</scope>
</reference>
<name>A0A0F9E997_9ZZZZ</name>
<organism evidence="1">
    <name type="scientific">marine sediment metagenome</name>
    <dbReference type="NCBI Taxonomy" id="412755"/>
    <lineage>
        <taxon>unclassified sequences</taxon>
        <taxon>metagenomes</taxon>
        <taxon>ecological metagenomes</taxon>
    </lineage>
</organism>
<accession>A0A0F9E997</accession>
<gene>
    <name evidence="1" type="ORF">LCGC14_2102930</name>
</gene>
<protein>
    <submittedName>
        <fullName evidence="1">Uncharacterized protein</fullName>
    </submittedName>
</protein>
<comment type="caution">
    <text evidence="1">The sequence shown here is derived from an EMBL/GenBank/DDBJ whole genome shotgun (WGS) entry which is preliminary data.</text>
</comment>
<sequence length="60" mass="6943">MPEKLDPEELTSFKELLMADMMEVQTIAQLLVEKGIFSWEEYSTKLQQVQAEFNSKSSQS</sequence>
<proteinExistence type="predicted"/>
<dbReference type="EMBL" id="LAZR01025841">
    <property type="protein sequence ID" value="KKL70638.1"/>
    <property type="molecule type" value="Genomic_DNA"/>
</dbReference>
<evidence type="ECO:0000313" key="1">
    <source>
        <dbReference type="EMBL" id="KKL70638.1"/>
    </source>
</evidence>